<feature type="non-terminal residue" evidence="1">
    <location>
        <position position="541"/>
    </location>
</feature>
<dbReference type="Proteomes" id="UP000805085">
    <property type="component" value="Unassembled WGS sequence"/>
</dbReference>
<sequence length="541" mass="57892">QPTINPSSNLELCDDDSNDGFEEFDLSEQTPIILGTQSATDFTVTYHLSFADADSGDNVLPLTYTNTENPQPIYVRVESLLDSGCYNASAAALFDLVVNTRAIASPPEDMEVCDDVSNDGQASFDLSTQEAAILDGQSGTIFDVSFHNSQDDANSNVGALSSTSTLSTQTVYARVEDPLHPDCYGTTSFEVIVNPLPELFTVTALQVCDDDTDEFVGFPLSDKEPDFVNGQADVVVSFHETPADAMAGVGALSDGYVNTNPVNQTIHVRLENTITNCYNINTLDLEVLANPLANGTTPLEVCDDDADGFAEFDLSLKDAEVIGTQTDMSVTYYLNETNALGGNSPLPISYTNETAYAQEIYARIANNLTGCSAITTLQLIVNPKPTTIAVTAYELCDDNNPGDEEEVFDLNTKTAEILDGQVNVDVSYYASPADAEAEVNAITSAYTNLSNPQPIIAVLTNTLTGCSSTVGFDLIVNPLPILVVPTALEVCDDGTPDGITEMDLSLKNGEITNYNPAYSVSYYETAAEAISESNPLPVLYT</sequence>
<proteinExistence type="predicted"/>
<organism evidence="1 2">
    <name type="scientific">Winogradskyella litoriviva</name>
    <dbReference type="NCBI Taxonomy" id="1220182"/>
    <lineage>
        <taxon>Bacteria</taxon>
        <taxon>Pseudomonadati</taxon>
        <taxon>Bacteroidota</taxon>
        <taxon>Flavobacteriia</taxon>
        <taxon>Flavobacteriales</taxon>
        <taxon>Flavobacteriaceae</taxon>
        <taxon>Winogradskyella</taxon>
    </lineage>
</organism>
<reference evidence="1 2" key="1">
    <citation type="journal article" date="2015" name="Int. J. Syst. Evol. Microbiol.">
        <title>Winogradskyella litoriviva sp. nov., isolated from coastal seawater.</title>
        <authorList>
            <person name="Nedashkovskaya O.I."/>
            <person name="Kukhlevskiy A.D."/>
            <person name="Zhukova N.V."/>
            <person name="Kim S.J."/>
            <person name="Rhee S.K."/>
            <person name="Mikhailov V.V."/>
        </authorList>
    </citation>
    <scope>NUCLEOTIDE SEQUENCE [LARGE SCALE GENOMIC DNA]</scope>
    <source>
        <strain evidence="1 2">KMM6491</strain>
    </source>
</reference>
<evidence type="ECO:0000313" key="2">
    <source>
        <dbReference type="Proteomes" id="UP000805085"/>
    </source>
</evidence>
<evidence type="ECO:0000313" key="1">
    <source>
        <dbReference type="EMBL" id="NRD24964.1"/>
    </source>
</evidence>
<comment type="caution">
    <text evidence="1">The sequence shown here is derived from an EMBL/GenBank/DDBJ whole genome shotgun (WGS) entry which is preliminary data.</text>
</comment>
<gene>
    <name evidence="1" type="ORF">HNV10_17065</name>
</gene>
<name>A0ABX2EBZ1_9FLAO</name>
<protein>
    <submittedName>
        <fullName evidence="1">Uncharacterized protein</fullName>
    </submittedName>
</protein>
<accession>A0ABX2EBZ1</accession>
<feature type="non-terminal residue" evidence="1">
    <location>
        <position position="1"/>
    </location>
</feature>
<keyword evidence="2" id="KW-1185">Reference proteome</keyword>
<dbReference type="EMBL" id="JABRWQ010000025">
    <property type="protein sequence ID" value="NRD24964.1"/>
    <property type="molecule type" value="Genomic_DNA"/>
</dbReference>